<evidence type="ECO:0000256" key="7">
    <source>
        <dbReference type="ARBA" id="ARBA00023136"/>
    </source>
</evidence>
<keyword evidence="7 8" id="KW-0472">Membrane</keyword>
<feature type="transmembrane region" description="Helical" evidence="8">
    <location>
        <begin position="268"/>
        <end position="289"/>
    </location>
</feature>
<dbReference type="InterPro" id="IPR019127">
    <property type="entry name" value="Exosortase"/>
</dbReference>
<keyword evidence="4 8" id="KW-0812">Transmembrane</keyword>
<dbReference type="NCBIfam" id="TIGR04156">
    <property type="entry name" value="cyanoexo_CrtB"/>
    <property type="match status" value="1"/>
</dbReference>
<dbReference type="InterPro" id="IPR013426">
    <property type="entry name" value="EpsH-like"/>
</dbReference>
<evidence type="ECO:0000256" key="8">
    <source>
        <dbReference type="SAM" id="Phobius"/>
    </source>
</evidence>
<keyword evidence="6 8" id="KW-1133">Transmembrane helix</keyword>
<reference evidence="9" key="1">
    <citation type="submission" date="2020-05" db="EMBL/GenBank/DDBJ databases">
        <authorList>
            <person name="Zhu T."/>
            <person name="Keshari N."/>
            <person name="Lu X."/>
        </authorList>
    </citation>
    <scope>NUCLEOTIDE SEQUENCE</scope>
    <source>
        <strain evidence="9">NK1-12</strain>
    </source>
</reference>
<proteinExistence type="predicted"/>
<feature type="transmembrane region" description="Helical" evidence="8">
    <location>
        <begin position="225"/>
        <end position="248"/>
    </location>
</feature>
<dbReference type="GO" id="GO:0005886">
    <property type="term" value="C:plasma membrane"/>
    <property type="evidence" value="ECO:0007669"/>
    <property type="project" value="UniProtKB-SubCell"/>
</dbReference>
<organism evidence="9">
    <name type="scientific">Leptolyngbya sp. NK1-12</name>
    <dbReference type="NCBI Taxonomy" id="2547451"/>
    <lineage>
        <taxon>Bacteria</taxon>
        <taxon>Bacillati</taxon>
        <taxon>Cyanobacteriota</taxon>
        <taxon>Cyanophyceae</taxon>
        <taxon>Leptolyngbyales</taxon>
        <taxon>Leptolyngbyaceae</taxon>
        <taxon>Leptolyngbya group</taxon>
        <taxon>Leptolyngbya</taxon>
    </lineage>
</organism>
<dbReference type="InterPro" id="IPR026492">
    <property type="entry name" value="Cyanoexo_CrtB"/>
</dbReference>
<sequence length="309" mass="34729">MQISRKLVFIFERFQRHYPETAIGVILVLLYVPLLLHWVDGWLNKSISTEHEYFSHGLIGLPFATYLVWQNRQQWQQLPNQTHMAGLGLLVVGVGCYLSNLTDLVNLSLVVILAGLCLWFKGVPGLRLQAFSLLLVLLATPNQIPYLIAPYTLPLQQFIAGMAGFILSQIGMEVRVDQIYLFVNDRIVEVAPYCAGLKMLFTSLYVGLILLYWTGAWKSRTKVIWFYSGVIALSVTANIIRNTLLTFFHGTGQAQAFDWLHDGWGGDLYSTAMLGLLLLLLQGINHWVVTDELIPALETESGDALESEA</sequence>
<dbReference type="EMBL" id="CP053586">
    <property type="protein sequence ID" value="WNZ22694.1"/>
    <property type="molecule type" value="Genomic_DNA"/>
</dbReference>
<dbReference type="RefSeq" id="WP_316434214.1">
    <property type="nucleotide sequence ID" value="NZ_CP053586.1"/>
</dbReference>
<feature type="transmembrane region" description="Helical" evidence="8">
    <location>
        <begin position="51"/>
        <end position="69"/>
    </location>
</feature>
<keyword evidence="3" id="KW-0645">Protease</keyword>
<keyword evidence="5 9" id="KW-0378">Hydrolase</keyword>
<feature type="transmembrane region" description="Helical" evidence="8">
    <location>
        <begin position="190"/>
        <end position="213"/>
    </location>
</feature>
<evidence type="ECO:0000256" key="1">
    <source>
        <dbReference type="ARBA" id="ARBA00004651"/>
    </source>
</evidence>
<feature type="transmembrane region" description="Helical" evidence="8">
    <location>
        <begin position="130"/>
        <end position="148"/>
    </location>
</feature>
<keyword evidence="2" id="KW-1003">Cell membrane</keyword>
<accession>A0AA97AFS5</accession>
<comment type="subcellular location">
    <subcellularLocation>
        <location evidence="1">Cell membrane</location>
        <topology evidence="1">Multi-pass membrane protein</topology>
    </subcellularLocation>
</comment>
<feature type="transmembrane region" description="Helical" evidence="8">
    <location>
        <begin position="81"/>
        <end position="98"/>
    </location>
</feature>
<dbReference type="AlphaFoldDB" id="A0AA97AFS5"/>
<dbReference type="EC" id="3.4.22.-" evidence="9"/>
<evidence type="ECO:0000313" key="9">
    <source>
        <dbReference type="EMBL" id="WNZ22694.1"/>
    </source>
</evidence>
<name>A0AA97AFS5_9CYAN</name>
<gene>
    <name evidence="9" type="primary">crtB</name>
    <name evidence="9" type="ORF">HJG54_07385</name>
</gene>
<evidence type="ECO:0000256" key="6">
    <source>
        <dbReference type="ARBA" id="ARBA00022989"/>
    </source>
</evidence>
<evidence type="ECO:0000256" key="4">
    <source>
        <dbReference type="ARBA" id="ARBA00022692"/>
    </source>
</evidence>
<dbReference type="NCBIfam" id="TIGR02602">
    <property type="entry name" value="8TM_EpsH"/>
    <property type="match status" value="1"/>
</dbReference>
<feature type="transmembrane region" description="Helical" evidence="8">
    <location>
        <begin position="104"/>
        <end position="123"/>
    </location>
</feature>
<protein>
    <submittedName>
        <fullName evidence="9">Cyanoexosortase B</fullName>
        <ecNumber evidence="9">3.4.22.-</ecNumber>
    </submittedName>
</protein>
<dbReference type="Pfam" id="PF09721">
    <property type="entry name" value="Exosortase_EpsH"/>
    <property type="match status" value="1"/>
</dbReference>
<evidence type="ECO:0000256" key="2">
    <source>
        <dbReference type="ARBA" id="ARBA00022475"/>
    </source>
</evidence>
<evidence type="ECO:0000256" key="3">
    <source>
        <dbReference type="ARBA" id="ARBA00022670"/>
    </source>
</evidence>
<dbReference type="NCBIfam" id="TIGR04178">
    <property type="entry name" value="exo_archaeo"/>
    <property type="match status" value="1"/>
</dbReference>
<feature type="transmembrane region" description="Helical" evidence="8">
    <location>
        <begin position="21"/>
        <end position="39"/>
    </location>
</feature>
<dbReference type="GO" id="GO:0008233">
    <property type="term" value="F:peptidase activity"/>
    <property type="evidence" value="ECO:0007669"/>
    <property type="project" value="UniProtKB-KW"/>
</dbReference>
<dbReference type="InterPro" id="IPR026392">
    <property type="entry name" value="Exo/Archaeosortase_dom"/>
</dbReference>
<dbReference type="GO" id="GO:0006508">
    <property type="term" value="P:proteolysis"/>
    <property type="evidence" value="ECO:0007669"/>
    <property type="project" value="UniProtKB-KW"/>
</dbReference>
<evidence type="ECO:0000256" key="5">
    <source>
        <dbReference type="ARBA" id="ARBA00022801"/>
    </source>
</evidence>